<dbReference type="InterPro" id="IPR004686">
    <property type="entry name" value="Mtc"/>
</dbReference>
<evidence type="ECO:0000256" key="7">
    <source>
        <dbReference type="ARBA" id="ARBA00023128"/>
    </source>
</evidence>
<evidence type="ECO:0000256" key="1">
    <source>
        <dbReference type="ARBA" id="ARBA00004225"/>
    </source>
</evidence>
<evidence type="ECO:0000313" key="10">
    <source>
        <dbReference type="EMBL" id="KRY15463.1"/>
    </source>
</evidence>
<reference evidence="10 11" key="1">
    <citation type="submission" date="2015-01" db="EMBL/GenBank/DDBJ databases">
        <title>Evolution of Trichinella species and genotypes.</title>
        <authorList>
            <person name="Korhonen P.K."/>
            <person name="Edoardo P."/>
            <person name="Giuseppe L.R."/>
            <person name="Gasser R.B."/>
        </authorList>
    </citation>
    <scope>NUCLEOTIDE SEQUENCE [LARGE SCALE GENOMIC DNA]</scope>
    <source>
        <strain evidence="10">ISS2496</strain>
    </source>
</reference>
<dbReference type="OrthoDB" id="6608471at2759"/>
<comment type="caution">
    <text evidence="10">The sequence shown here is derived from an EMBL/GenBank/DDBJ whole genome shotgun (WGS) entry which is preliminary data.</text>
</comment>
<keyword evidence="3" id="KW-0813">Transport</keyword>
<dbReference type="Proteomes" id="UP000054783">
    <property type="component" value="Unassembled WGS sequence"/>
</dbReference>
<proteinExistence type="inferred from homology"/>
<protein>
    <recommendedName>
        <fullName evidence="9">Sidoreflexin</fullName>
    </recommendedName>
</protein>
<dbReference type="GO" id="GO:0005743">
    <property type="term" value="C:mitochondrial inner membrane"/>
    <property type="evidence" value="ECO:0007669"/>
    <property type="project" value="TreeGrafter"/>
</dbReference>
<name>A0A0V0ZRV2_9BILA</name>
<accession>A0A0V0ZRV2</accession>
<keyword evidence="6 9" id="KW-1133">Transmembrane helix</keyword>
<comment type="similarity">
    <text evidence="2 9">Belongs to the sideroflexin family.</text>
</comment>
<evidence type="ECO:0000256" key="6">
    <source>
        <dbReference type="ARBA" id="ARBA00022989"/>
    </source>
</evidence>
<dbReference type="AlphaFoldDB" id="A0A0V0ZRV2"/>
<feature type="transmembrane region" description="Helical" evidence="9">
    <location>
        <begin position="279"/>
        <end position="296"/>
    </location>
</feature>
<dbReference type="GO" id="GO:0140300">
    <property type="term" value="P:serine import into mitochondrion"/>
    <property type="evidence" value="ECO:0007669"/>
    <property type="project" value="TreeGrafter"/>
</dbReference>
<keyword evidence="11" id="KW-1185">Reference proteome</keyword>
<keyword evidence="5" id="KW-0029">Amino-acid transport</keyword>
<evidence type="ECO:0000256" key="3">
    <source>
        <dbReference type="ARBA" id="ARBA00022448"/>
    </source>
</evidence>
<comment type="subcellular location">
    <subcellularLocation>
        <location evidence="1 9">Mitochondrion membrane</location>
        <topology evidence="1 9">Multi-pass membrane protein</topology>
    </subcellularLocation>
</comment>
<gene>
    <name evidence="10" type="primary">SFXN1</name>
    <name evidence="10" type="ORF">T12_8799</name>
</gene>
<keyword evidence="8 9" id="KW-0472">Membrane</keyword>
<dbReference type="NCBIfam" id="TIGR00798">
    <property type="entry name" value="mtc"/>
    <property type="match status" value="1"/>
</dbReference>
<sequence length="367" mass="41692">MFTPHDNDTQWCNAEKHNNSTAIGEHRLLAIANMEKSALISELNAKPNIEQPRWDQSTYWGRAKHFFAITNPLNLFCSNKQLQEAKEIVENYRKGEYSDSLTTEELWKAKHLYDSAYHPDTKEKMFIVGRMSAQVPMNMMITGCMLTFYNCVEIVQLCRTTKEVVFWQWFNQSFNALVNYTNRSGDSPIPLSQLTLSYIAGTGGALGTALGLNSLKMPSLIGRFVPFFAVAAANCINIPMMRMRELQYGIPVFDEDGQRLGNSCIAAQKAIQMVTMSRTIMAMPGMTLAPILVDWLERKPWYRPFKILSGPIQIVSVGCILLFATPLCCALYPQKSSLNIKQLEPELRERIAKDKDDAKWVYFNKGL</sequence>
<feature type="transmembrane region" description="Helical" evidence="9">
    <location>
        <begin position="308"/>
        <end position="332"/>
    </location>
</feature>
<comment type="caution">
    <text evidence="9">Lacks conserved residue(s) required for the propagation of feature annotation.</text>
</comment>
<organism evidence="10 11">
    <name type="scientific">Trichinella patagoniensis</name>
    <dbReference type="NCBI Taxonomy" id="990121"/>
    <lineage>
        <taxon>Eukaryota</taxon>
        <taxon>Metazoa</taxon>
        <taxon>Ecdysozoa</taxon>
        <taxon>Nematoda</taxon>
        <taxon>Enoplea</taxon>
        <taxon>Dorylaimia</taxon>
        <taxon>Trichinellida</taxon>
        <taxon>Trichinellidae</taxon>
        <taxon>Trichinella</taxon>
    </lineage>
</organism>
<dbReference type="PANTHER" id="PTHR11153:SF8">
    <property type="entry name" value="SIDEROFLEXIN-1"/>
    <property type="match status" value="1"/>
</dbReference>
<evidence type="ECO:0000313" key="11">
    <source>
        <dbReference type="Proteomes" id="UP000054783"/>
    </source>
</evidence>
<evidence type="ECO:0000256" key="2">
    <source>
        <dbReference type="ARBA" id="ARBA00005974"/>
    </source>
</evidence>
<feature type="transmembrane region" description="Helical" evidence="9">
    <location>
        <begin position="220"/>
        <end position="238"/>
    </location>
</feature>
<dbReference type="EMBL" id="JYDQ01000095">
    <property type="protein sequence ID" value="KRY15463.1"/>
    <property type="molecule type" value="Genomic_DNA"/>
</dbReference>
<evidence type="ECO:0000256" key="9">
    <source>
        <dbReference type="RuleBase" id="RU362000"/>
    </source>
</evidence>
<keyword evidence="7 9" id="KW-0496">Mitochondrion</keyword>
<evidence type="ECO:0000256" key="5">
    <source>
        <dbReference type="ARBA" id="ARBA00022970"/>
    </source>
</evidence>
<dbReference type="STRING" id="990121.A0A0V0ZRV2"/>
<dbReference type="Pfam" id="PF03820">
    <property type="entry name" value="SFXNs"/>
    <property type="match status" value="1"/>
</dbReference>
<keyword evidence="4 9" id="KW-0812">Transmembrane</keyword>
<dbReference type="GO" id="GO:0015075">
    <property type="term" value="F:monoatomic ion transmembrane transporter activity"/>
    <property type="evidence" value="ECO:0007669"/>
    <property type="project" value="InterPro"/>
</dbReference>
<evidence type="ECO:0000256" key="4">
    <source>
        <dbReference type="ARBA" id="ARBA00022692"/>
    </source>
</evidence>
<dbReference type="PANTHER" id="PTHR11153">
    <property type="entry name" value="SIDEROFLEXIN"/>
    <property type="match status" value="1"/>
</dbReference>
<evidence type="ECO:0000256" key="8">
    <source>
        <dbReference type="ARBA" id="ARBA00023136"/>
    </source>
</evidence>